<keyword evidence="2" id="KW-1185">Reference proteome</keyword>
<evidence type="ECO:0008006" key="3">
    <source>
        <dbReference type="Google" id="ProtNLM"/>
    </source>
</evidence>
<name>A0A1H7WRU1_STIAU</name>
<reference evidence="2" key="1">
    <citation type="submission" date="2016-10" db="EMBL/GenBank/DDBJ databases">
        <authorList>
            <person name="Varghese N."/>
            <person name="Submissions S."/>
        </authorList>
    </citation>
    <scope>NUCLEOTIDE SEQUENCE [LARGE SCALE GENOMIC DNA]</scope>
    <source>
        <strain evidence="2">DSM 17044</strain>
    </source>
</reference>
<dbReference type="RefSeq" id="WP_075008804.1">
    <property type="nucleotide sequence ID" value="NZ_FOAP01000013.1"/>
</dbReference>
<proteinExistence type="predicted"/>
<dbReference type="OrthoDB" id="5385235at2"/>
<evidence type="ECO:0000313" key="1">
    <source>
        <dbReference type="EMBL" id="SEM24203.1"/>
    </source>
</evidence>
<dbReference type="Proteomes" id="UP000182719">
    <property type="component" value="Unassembled WGS sequence"/>
</dbReference>
<sequence>MKWNWVAVFLLGFFWTGCTASRVVRLDTGHGEPIVYSPPKNAKPIEIQEEEFEKALTQLVLDMRLPLHAQAAESSHYRPTSWNAENGRPGDYRRWCARQRSPEDCFTLLGDGLNLMDSRARRDLALSFAWDSVWGDVQGVVRETLNPLAFKAMVTSAMGAYMPLLTNPAPMTQQVALALTAYLVAYLGLDGFFGMVDGWGRLTASVEKAISFDELKDAGHRFGKVMGKNGARVIVLALTAALRGGATNMAAKAPHLPGFDRAALAAKTNAGFKISAALAGGIRSISVAEGILTIGLAPHAVAQTAQGGQKPNP</sequence>
<organism evidence="1 2">
    <name type="scientific">Stigmatella aurantiaca</name>
    <dbReference type="NCBI Taxonomy" id="41"/>
    <lineage>
        <taxon>Bacteria</taxon>
        <taxon>Pseudomonadati</taxon>
        <taxon>Myxococcota</taxon>
        <taxon>Myxococcia</taxon>
        <taxon>Myxococcales</taxon>
        <taxon>Cystobacterineae</taxon>
        <taxon>Archangiaceae</taxon>
        <taxon>Stigmatella</taxon>
    </lineage>
</organism>
<protein>
    <recommendedName>
        <fullName evidence="3">Lipoprotein</fullName>
    </recommendedName>
</protein>
<accession>A0A1H7WRU1</accession>
<dbReference type="AlphaFoldDB" id="A0A1H7WRU1"/>
<gene>
    <name evidence="1" type="ORF">SAMN05444354_113154</name>
</gene>
<dbReference type="PROSITE" id="PS51257">
    <property type="entry name" value="PROKAR_LIPOPROTEIN"/>
    <property type="match status" value="1"/>
</dbReference>
<dbReference type="EMBL" id="FOAP01000013">
    <property type="protein sequence ID" value="SEM24203.1"/>
    <property type="molecule type" value="Genomic_DNA"/>
</dbReference>
<evidence type="ECO:0000313" key="2">
    <source>
        <dbReference type="Proteomes" id="UP000182719"/>
    </source>
</evidence>